<evidence type="ECO:0000313" key="5">
    <source>
        <dbReference type="Proteomes" id="UP000325672"/>
    </source>
</evidence>
<protein>
    <recommendedName>
        <fullName evidence="3">Nephrocystin 3-like N-terminal domain-containing protein</fullName>
    </recommendedName>
</protein>
<dbReference type="Pfam" id="PF24883">
    <property type="entry name" value="NPHP3_N"/>
    <property type="match status" value="1"/>
</dbReference>
<dbReference type="PANTHER" id="PTHR10039:SF5">
    <property type="entry name" value="NACHT DOMAIN-CONTAINING PROTEIN"/>
    <property type="match status" value="1"/>
</dbReference>
<feature type="domain" description="Nephrocystin 3-like N-terminal" evidence="3">
    <location>
        <begin position="349"/>
        <end position="533"/>
    </location>
</feature>
<dbReference type="InterPro" id="IPR002110">
    <property type="entry name" value="Ankyrin_rpt"/>
</dbReference>
<dbReference type="Gene3D" id="3.40.50.1820">
    <property type="entry name" value="alpha/beta hydrolase"/>
    <property type="match status" value="1"/>
</dbReference>
<keyword evidence="5" id="KW-1185">Reference proteome</keyword>
<dbReference type="SUPFAM" id="SSF53474">
    <property type="entry name" value="alpha/beta-Hydrolases"/>
    <property type="match status" value="1"/>
</dbReference>
<dbReference type="PANTHER" id="PTHR10039">
    <property type="entry name" value="AMELOGENIN"/>
    <property type="match status" value="1"/>
</dbReference>
<feature type="repeat" description="ANK" evidence="2">
    <location>
        <begin position="952"/>
        <end position="988"/>
    </location>
</feature>
<dbReference type="Proteomes" id="UP000325672">
    <property type="component" value="Unassembled WGS sequence"/>
</dbReference>
<dbReference type="InterPro" id="IPR027417">
    <property type="entry name" value="P-loop_NTPase"/>
</dbReference>
<dbReference type="Gene3D" id="1.25.40.20">
    <property type="entry name" value="Ankyrin repeat-containing domain"/>
    <property type="match status" value="1"/>
</dbReference>
<dbReference type="Gene3D" id="3.40.50.300">
    <property type="entry name" value="P-loop containing nucleotide triphosphate hydrolases"/>
    <property type="match status" value="1"/>
</dbReference>
<evidence type="ECO:0000313" key="4">
    <source>
        <dbReference type="EMBL" id="KAE8139403.1"/>
    </source>
</evidence>
<dbReference type="SUPFAM" id="SSF52540">
    <property type="entry name" value="P-loop containing nucleoside triphosphate hydrolases"/>
    <property type="match status" value="1"/>
</dbReference>
<dbReference type="SUPFAM" id="SSF48403">
    <property type="entry name" value="Ankyrin repeat"/>
    <property type="match status" value="1"/>
</dbReference>
<evidence type="ECO:0000256" key="1">
    <source>
        <dbReference type="ARBA" id="ARBA00022737"/>
    </source>
</evidence>
<evidence type="ECO:0000256" key="2">
    <source>
        <dbReference type="PROSITE-ProRule" id="PRU00023"/>
    </source>
</evidence>
<dbReference type="EMBL" id="ML743566">
    <property type="protein sequence ID" value="KAE8139403.1"/>
    <property type="molecule type" value="Genomic_DNA"/>
</dbReference>
<accession>A0A5N6T0L5</accession>
<dbReference type="AlphaFoldDB" id="A0A5N6T0L5"/>
<evidence type="ECO:0000259" key="3">
    <source>
        <dbReference type="Pfam" id="PF24883"/>
    </source>
</evidence>
<dbReference type="InterPro" id="IPR029058">
    <property type="entry name" value="AB_hydrolase_fold"/>
</dbReference>
<dbReference type="InterPro" id="IPR036770">
    <property type="entry name" value="Ankyrin_rpt-contain_sf"/>
</dbReference>
<keyword evidence="2" id="KW-0040">ANK repeat</keyword>
<proteinExistence type="predicted"/>
<keyword evidence="1" id="KW-0677">Repeat</keyword>
<organism evidence="4 5">
    <name type="scientific">Aspergillus pseudotamarii</name>
    <dbReference type="NCBI Taxonomy" id="132259"/>
    <lineage>
        <taxon>Eukaryota</taxon>
        <taxon>Fungi</taxon>
        <taxon>Dikarya</taxon>
        <taxon>Ascomycota</taxon>
        <taxon>Pezizomycotina</taxon>
        <taxon>Eurotiomycetes</taxon>
        <taxon>Eurotiomycetidae</taxon>
        <taxon>Eurotiales</taxon>
        <taxon>Aspergillaceae</taxon>
        <taxon>Aspergillus</taxon>
        <taxon>Aspergillus subgen. Circumdati</taxon>
    </lineage>
</organism>
<reference evidence="4 5" key="1">
    <citation type="submission" date="2019-04" db="EMBL/GenBank/DDBJ databases">
        <title>Friends and foes A comparative genomics study of 23 Aspergillus species from section Flavi.</title>
        <authorList>
            <consortium name="DOE Joint Genome Institute"/>
            <person name="Kjaerbolling I."/>
            <person name="Vesth T."/>
            <person name="Frisvad J.C."/>
            <person name="Nybo J.L."/>
            <person name="Theobald S."/>
            <person name="Kildgaard S."/>
            <person name="Isbrandt T."/>
            <person name="Kuo A."/>
            <person name="Sato A."/>
            <person name="Lyhne E.K."/>
            <person name="Kogle M.E."/>
            <person name="Wiebenga A."/>
            <person name="Kun R.S."/>
            <person name="Lubbers R.J."/>
            <person name="Makela M.R."/>
            <person name="Barry K."/>
            <person name="Chovatia M."/>
            <person name="Clum A."/>
            <person name="Daum C."/>
            <person name="Haridas S."/>
            <person name="He G."/>
            <person name="LaButti K."/>
            <person name="Lipzen A."/>
            <person name="Mondo S."/>
            <person name="Riley R."/>
            <person name="Salamov A."/>
            <person name="Simmons B.A."/>
            <person name="Magnuson J.K."/>
            <person name="Henrissat B."/>
            <person name="Mortensen U.H."/>
            <person name="Larsen T.O."/>
            <person name="Devries R.P."/>
            <person name="Grigoriev I.V."/>
            <person name="Machida M."/>
            <person name="Baker S.E."/>
            <person name="Andersen M.R."/>
        </authorList>
    </citation>
    <scope>NUCLEOTIDE SEQUENCE [LARGE SCALE GENOMIC DNA]</scope>
    <source>
        <strain evidence="4 5">CBS 117625</strain>
    </source>
</reference>
<dbReference type="RefSeq" id="XP_031915466.1">
    <property type="nucleotide sequence ID" value="XM_032059481.1"/>
</dbReference>
<dbReference type="PROSITE" id="PS50088">
    <property type="entry name" value="ANK_REPEAT"/>
    <property type="match status" value="1"/>
</dbReference>
<gene>
    <name evidence="4" type="ORF">BDV38DRAFT_281172</name>
</gene>
<sequence length="1258" mass="142575">MSENDVKVGDTWMTVLQDGGDDPELDIIFIHGLQGHPESTWTYKKTTGWPWDKKTETVFWPKALLAQHESCKSARIMTYGYNSHAYGFKTKVDFCNIQGLAESLRNAVAALRTKCQHRPLMFIVHSLGGLLVKEVLNQCLNTKVEAHHAIIESAFAIVFFGTPHRGSQLASYGNVIGRLLKGVGAEYNDSIIQALTGSDGMLTKLNGEFEKTVDWMIEHNGFETSTFQESQKANGFLGKVVEDESSKGGRNDCNDHISADHMKMCKFPSIDDPDYKKVGAEISRHIDRVKGQLDQESNGLLLSLEEFGKTASQRKEEIVKSTEGTLEWLYEAEAHKNGTDSINAPGISSLQKWLQGKEQNNIFWITGKPGSGKSTATKHVLDEPKTREHLGEHPTPEEVSNSSEREWVILEAFITNRGTEEQTLWKPMLGGILYQLLRKRPALIRGVIRHARKSESENVGLKVREWGQKDFENALRYCKSQVQTPFRALVVLDGLDELKDPASATSAIDFLKELIRPSHAPCDNTVKVCVSSRSEQGMRDLLADCWRLEIHENTKDDIWRYALVRLCQNPRFRDQCTASIQDRLKAVLAYIRDNADGVFLWASSIVAEVDTALTRREALGSLLGLVKGLPTQMDELYIYMLKRIDPELRQRAYIMLEVVLRARKPMAVLELFLVVHVAERYIDGKSNLWSDNSSVDHLTAKDFLDPCRLQGQLIDCCKCFLEIVPYNKSIGYDHSTPHEESNLIGMMGDTISTHSQTLAGPIGFVEEADVSDTEDSTEIASKVQFRDRIDPSKDVVQLVHRSGKDFLVGNKLLDVLFETSEYKPKGNGDTYVLAFAKAWLQLPKSKQEELRFPFDAMEEVAFHASQVENTLQSTELDTAFSILDDLDQQLTDTSGENWPACWYSRFIGKYIQDWHFNFPAFAVAMNMKGYITHLIKNARDDGLLKEFLHPQPGRPLLHFTVYLEHQAPKPTMTKFLLEQGADVNAKYEEKTALESMILHECQANGDPHLTILRHLIDSGADPNTYYRPHWAYTNVWYPLLHIFAHLDFVIDLKPRIEFLHFMAQKGTDLNAVDVAGRTLTEVLYWEDKTIPQKEWKFLFQKGARITKSMISINFNRIWDWLPVNDAAENQAWALQPALTTATLTLENNERQSIEEDDSGMGLLRENEYAVFLPEQASSGLDISLATRGTREATTAWSYMTTPMTEEKRSLRGLCDGTSPHNAYKVLQKAEFRQSKWYTEEAADAAVQMCPDWFRTAVV</sequence>
<name>A0A5N6T0L5_ASPPS</name>
<dbReference type="OrthoDB" id="443402at2759"/>
<dbReference type="InterPro" id="IPR056884">
    <property type="entry name" value="NPHP3-like_N"/>
</dbReference>
<dbReference type="GeneID" id="43643691"/>